<dbReference type="AlphaFoldDB" id="A0A2W5SI90"/>
<dbReference type="PANTHER" id="PTHR36302:SF1">
    <property type="entry name" value="COPPER CHAPERONE PCU(A)C"/>
    <property type="match status" value="1"/>
</dbReference>
<evidence type="ECO:0000313" key="2">
    <source>
        <dbReference type="EMBL" id="PZQ99474.1"/>
    </source>
</evidence>
<feature type="chain" id="PRO_5015894321" description="Copper chaperone PCu(A)C" evidence="1">
    <location>
        <begin position="20"/>
        <end position="160"/>
    </location>
</feature>
<evidence type="ECO:0008006" key="4">
    <source>
        <dbReference type="Google" id="ProtNLM"/>
    </source>
</evidence>
<comment type="caution">
    <text evidence="2">The sequence shown here is derived from an EMBL/GenBank/DDBJ whole genome shotgun (WGS) entry which is preliminary data.</text>
</comment>
<dbReference type="InterPro" id="IPR007410">
    <property type="entry name" value="LpqE-like"/>
</dbReference>
<dbReference type="PANTHER" id="PTHR36302">
    <property type="entry name" value="BLR7088 PROTEIN"/>
    <property type="match status" value="1"/>
</dbReference>
<dbReference type="EMBL" id="QFQS01000001">
    <property type="protein sequence ID" value="PZQ99474.1"/>
    <property type="molecule type" value="Genomic_DNA"/>
</dbReference>
<dbReference type="InterPro" id="IPR058248">
    <property type="entry name" value="Lxx211020-like"/>
</dbReference>
<organism evidence="2 3">
    <name type="scientific">Cereibacter sphaeroides</name>
    <name type="common">Rhodobacter sphaeroides</name>
    <dbReference type="NCBI Taxonomy" id="1063"/>
    <lineage>
        <taxon>Bacteria</taxon>
        <taxon>Pseudomonadati</taxon>
        <taxon>Pseudomonadota</taxon>
        <taxon>Alphaproteobacteria</taxon>
        <taxon>Rhodobacterales</taxon>
        <taxon>Paracoccaceae</taxon>
        <taxon>Cereibacter</taxon>
    </lineage>
</organism>
<sequence>MTRFLGALTALLLATAAYAHEFKAGDLEIIHPNIPAPAATARTAAGYLSVKNNGSAPDTLIGITADFAKMSTLHESRVDANGMATMSGMKTLEIPAGSMVSFASGSLHIMFMGLKKPLAEGAMLPATLKFRNAGDVAIEFKVEPTGKAEHHSAHAGDPTN</sequence>
<gene>
    <name evidence="2" type="ORF">DI533_02040</name>
</gene>
<keyword evidence="1" id="KW-0732">Signal</keyword>
<feature type="signal peptide" evidence="1">
    <location>
        <begin position="1"/>
        <end position="19"/>
    </location>
</feature>
<dbReference type="Pfam" id="PF04314">
    <property type="entry name" value="PCuAC"/>
    <property type="match status" value="1"/>
</dbReference>
<accession>A0A2W5SI90</accession>
<evidence type="ECO:0000256" key="1">
    <source>
        <dbReference type="SAM" id="SignalP"/>
    </source>
</evidence>
<name>A0A2W5SI90_CERSP</name>
<protein>
    <recommendedName>
        <fullName evidence="4">Copper chaperone PCu(A)C</fullName>
    </recommendedName>
</protein>
<dbReference type="Gene3D" id="2.60.40.1890">
    <property type="entry name" value="PCu(A)C copper chaperone"/>
    <property type="match status" value="1"/>
</dbReference>
<reference evidence="2 3" key="1">
    <citation type="submission" date="2017-08" db="EMBL/GenBank/DDBJ databases">
        <title>Infants hospitalized years apart are colonized by the same room-sourced microbial strains.</title>
        <authorList>
            <person name="Brooks B."/>
            <person name="Olm M.R."/>
            <person name="Firek B.A."/>
            <person name="Baker R."/>
            <person name="Thomas B.C."/>
            <person name="Morowitz M.J."/>
            <person name="Banfield J.F."/>
        </authorList>
    </citation>
    <scope>NUCLEOTIDE SEQUENCE [LARGE SCALE GENOMIC DNA]</scope>
    <source>
        <strain evidence="2">S2_003_000_R2_11</strain>
    </source>
</reference>
<evidence type="ECO:0000313" key="3">
    <source>
        <dbReference type="Proteomes" id="UP000248975"/>
    </source>
</evidence>
<dbReference type="Proteomes" id="UP000248975">
    <property type="component" value="Unassembled WGS sequence"/>
</dbReference>
<proteinExistence type="predicted"/>
<dbReference type="SUPFAM" id="SSF110087">
    <property type="entry name" value="DR1885-like metal-binding protein"/>
    <property type="match status" value="1"/>
</dbReference>
<dbReference type="InterPro" id="IPR036182">
    <property type="entry name" value="PCuAC_sf"/>
</dbReference>